<dbReference type="Pfam" id="PF12276">
    <property type="entry name" value="DUF3617"/>
    <property type="match status" value="1"/>
</dbReference>
<protein>
    <recommendedName>
        <fullName evidence="4">DUF3617 family protein</fullName>
    </recommendedName>
</protein>
<feature type="chain" id="PRO_5011614068" description="DUF3617 family protein" evidence="1">
    <location>
        <begin position="23"/>
        <end position="164"/>
    </location>
</feature>
<organism evidence="2 3">
    <name type="scientific">Asticcacaulis taihuensis</name>
    <dbReference type="NCBI Taxonomy" id="260084"/>
    <lineage>
        <taxon>Bacteria</taxon>
        <taxon>Pseudomonadati</taxon>
        <taxon>Pseudomonadota</taxon>
        <taxon>Alphaproteobacteria</taxon>
        <taxon>Caulobacterales</taxon>
        <taxon>Caulobacteraceae</taxon>
        <taxon>Asticcacaulis</taxon>
    </lineage>
</organism>
<reference evidence="3" key="1">
    <citation type="submission" date="2016-10" db="EMBL/GenBank/DDBJ databases">
        <authorList>
            <person name="Varghese N."/>
            <person name="Submissions S."/>
        </authorList>
    </citation>
    <scope>NUCLEOTIDE SEQUENCE [LARGE SCALE GENOMIC DNA]</scope>
    <source>
        <strain evidence="3">CGMCC 1.3431</strain>
    </source>
</reference>
<dbReference type="RefSeq" id="WP_090644509.1">
    <property type="nucleotide sequence ID" value="NZ_CBCRYE010000001.1"/>
</dbReference>
<evidence type="ECO:0000313" key="2">
    <source>
        <dbReference type="EMBL" id="SCW41650.1"/>
    </source>
</evidence>
<gene>
    <name evidence="2" type="ORF">SAMN02927928_1061</name>
</gene>
<name>A0A1G4QAQ6_9CAUL</name>
<dbReference type="EMBL" id="FMTS01000001">
    <property type="protein sequence ID" value="SCW41650.1"/>
    <property type="molecule type" value="Genomic_DNA"/>
</dbReference>
<dbReference type="STRING" id="260084.SAMN02927928_1061"/>
<keyword evidence="3" id="KW-1185">Reference proteome</keyword>
<dbReference type="Proteomes" id="UP000199150">
    <property type="component" value="Unassembled WGS sequence"/>
</dbReference>
<proteinExistence type="predicted"/>
<dbReference type="OrthoDB" id="7173742at2"/>
<evidence type="ECO:0000256" key="1">
    <source>
        <dbReference type="SAM" id="SignalP"/>
    </source>
</evidence>
<evidence type="ECO:0000313" key="3">
    <source>
        <dbReference type="Proteomes" id="UP000199150"/>
    </source>
</evidence>
<sequence length="164" mass="16429">MSPTLALAFTAAAGFIFGVVSPAVMDQVVPDPKPTTAASAVADTPTEVTDAPVLPGPDSLWEITATTTVAGQAPTTETASLCANPEDLKAPPVVVTGPQCEGQQFSEVGKTVSWTTDCAAVKGTGSLNLADDGQSFSGDVTASTAGQDSTLHIMGKVTGTCTKS</sequence>
<accession>A0A1G4QAQ6</accession>
<feature type="signal peptide" evidence="1">
    <location>
        <begin position="1"/>
        <end position="22"/>
    </location>
</feature>
<dbReference type="AlphaFoldDB" id="A0A1G4QAQ6"/>
<dbReference type="InterPro" id="IPR022061">
    <property type="entry name" value="DUF3617"/>
</dbReference>
<keyword evidence="1" id="KW-0732">Signal</keyword>
<evidence type="ECO:0008006" key="4">
    <source>
        <dbReference type="Google" id="ProtNLM"/>
    </source>
</evidence>